<evidence type="ECO:0000313" key="2">
    <source>
        <dbReference type="EMBL" id="HHE32756.1"/>
    </source>
</evidence>
<accession>A0A7C5DF09</accession>
<comment type="caution">
    <text evidence="2">The sequence shown here is derived from an EMBL/GenBank/DDBJ whole genome shotgun (WGS) entry which is preliminary data.</text>
</comment>
<dbReference type="PROSITE" id="PS50206">
    <property type="entry name" value="RHODANESE_3"/>
    <property type="match status" value="1"/>
</dbReference>
<dbReference type="Proteomes" id="UP000886058">
    <property type="component" value="Unassembled WGS sequence"/>
</dbReference>
<organism evidence="2">
    <name type="scientific">Chlorobaculum parvum</name>
    <dbReference type="NCBI Taxonomy" id="274539"/>
    <lineage>
        <taxon>Bacteria</taxon>
        <taxon>Pseudomonadati</taxon>
        <taxon>Chlorobiota</taxon>
        <taxon>Chlorobiia</taxon>
        <taxon>Chlorobiales</taxon>
        <taxon>Chlorobiaceae</taxon>
        <taxon>Chlorobaculum</taxon>
    </lineage>
</organism>
<dbReference type="InterPro" id="IPR036873">
    <property type="entry name" value="Rhodanese-like_dom_sf"/>
</dbReference>
<dbReference type="EMBL" id="DRSQ01000194">
    <property type="protein sequence ID" value="HHE32756.1"/>
    <property type="molecule type" value="Genomic_DNA"/>
</dbReference>
<dbReference type="CDD" id="cd00158">
    <property type="entry name" value="RHOD"/>
    <property type="match status" value="1"/>
</dbReference>
<dbReference type="SUPFAM" id="SSF52821">
    <property type="entry name" value="Rhodanese/Cell cycle control phosphatase"/>
    <property type="match status" value="1"/>
</dbReference>
<dbReference type="AlphaFoldDB" id="A0A7C5DF09"/>
<dbReference type="InterPro" id="IPR050229">
    <property type="entry name" value="GlpE_sulfurtransferase"/>
</dbReference>
<proteinExistence type="predicted"/>
<reference evidence="2" key="1">
    <citation type="journal article" date="2020" name="mSystems">
        <title>Genome- and Community-Level Interaction Insights into Carbon Utilization and Element Cycling Functions of Hydrothermarchaeota in Hydrothermal Sediment.</title>
        <authorList>
            <person name="Zhou Z."/>
            <person name="Liu Y."/>
            <person name="Xu W."/>
            <person name="Pan J."/>
            <person name="Luo Z.H."/>
            <person name="Li M."/>
        </authorList>
    </citation>
    <scope>NUCLEOTIDE SEQUENCE [LARGE SCALE GENOMIC DNA]</scope>
    <source>
        <strain evidence="2">HyVt-633</strain>
    </source>
</reference>
<dbReference type="PANTHER" id="PTHR43031">
    <property type="entry name" value="FAD-DEPENDENT OXIDOREDUCTASE"/>
    <property type="match status" value="1"/>
</dbReference>
<dbReference type="PANTHER" id="PTHR43031:SF1">
    <property type="entry name" value="PYRIDINE NUCLEOTIDE-DISULPHIDE OXIDOREDUCTASE"/>
    <property type="match status" value="1"/>
</dbReference>
<sequence length="156" mass="17761">MAKAKRNKVKDITPSEALSIIRKGALLVDVRENREIDRKAFNVEEFMSVPMSKFRSQLHEIPANRKVIIACHSGSRSGIASRLLAEEGHKKVHNMQSGLIRWEREGLPVKKKPSQSPLAWLTKMFRFPLQRFTKPSENMTSLICKKAPLSKKDPSL</sequence>
<name>A0A7C5DF09_9CHLB</name>
<dbReference type="SMART" id="SM00450">
    <property type="entry name" value="RHOD"/>
    <property type="match status" value="1"/>
</dbReference>
<gene>
    <name evidence="2" type="ORF">ENL07_09105</name>
</gene>
<dbReference type="Pfam" id="PF00581">
    <property type="entry name" value="Rhodanese"/>
    <property type="match status" value="1"/>
</dbReference>
<protein>
    <submittedName>
        <fullName evidence="2">Rhodanese-like domain-containing protein</fullName>
    </submittedName>
</protein>
<dbReference type="Gene3D" id="3.40.250.10">
    <property type="entry name" value="Rhodanese-like domain"/>
    <property type="match status" value="1"/>
</dbReference>
<dbReference type="InterPro" id="IPR001763">
    <property type="entry name" value="Rhodanese-like_dom"/>
</dbReference>
<feature type="domain" description="Rhodanese" evidence="1">
    <location>
        <begin position="21"/>
        <end position="111"/>
    </location>
</feature>
<evidence type="ECO:0000259" key="1">
    <source>
        <dbReference type="PROSITE" id="PS50206"/>
    </source>
</evidence>